<feature type="compositionally biased region" description="Basic and acidic residues" evidence="14">
    <location>
        <begin position="604"/>
        <end position="613"/>
    </location>
</feature>
<comment type="function">
    <text evidence="12">Sorting nexin, involved in the separation or division of vacuoles throughout the entire life cycle of the cells. Involved in retrieval of late-Golgi SNAREs from post-Golgi endosomes to the trans-Golgi network, for cytoplasm to vacuole transport (Cvt), and autophagy of large cargos including mitophagy, pexophagy and glycophagy.</text>
</comment>
<dbReference type="CDD" id="cd06863">
    <property type="entry name" value="PX_Atg24p"/>
    <property type="match status" value="1"/>
</dbReference>
<dbReference type="PROSITE" id="PS50195">
    <property type="entry name" value="PX"/>
    <property type="match status" value="1"/>
</dbReference>
<dbReference type="OrthoDB" id="205639at2759"/>
<dbReference type="CDD" id="cd07628">
    <property type="entry name" value="BAR_Atg24p"/>
    <property type="match status" value="1"/>
</dbReference>
<evidence type="ECO:0000256" key="5">
    <source>
        <dbReference type="ARBA" id="ARBA00022490"/>
    </source>
</evidence>
<dbReference type="VEuPathDB" id="FungiDB:PV10_07646"/>
<dbReference type="GO" id="GO:0000407">
    <property type="term" value="C:phagophore assembly site"/>
    <property type="evidence" value="ECO:0007669"/>
    <property type="project" value="TreeGrafter"/>
</dbReference>
<dbReference type="FunFam" id="1.20.1270.60:FF:000042">
    <property type="entry name" value="Vacuolar targeting protein Atg24"/>
    <property type="match status" value="1"/>
</dbReference>
<dbReference type="AlphaFoldDB" id="A0A438NIQ2"/>
<evidence type="ECO:0000256" key="6">
    <source>
        <dbReference type="ARBA" id="ARBA00022753"/>
    </source>
</evidence>
<dbReference type="GO" id="GO:0034727">
    <property type="term" value="P:piecemeal microautophagy of the nucleus"/>
    <property type="evidence" value="ECO:0007669"/>
    <property type="project" value="TreeGrafter"/>
</dbReference>
<dbReference type="GO" id="GO:0035091">
    <property type="term" value="F:phosphatidylinositol binding"/>
    <property type="evidence" value="ECO:0007669"/>
    <property type="project" value="InterPro"/>
</dbReference>
<feature type="compositionally biased region" description="Polar residues" evidence="14">
    <location>
        <begin position="567"/>
        <end position="600"/>
    </location>
</feature>
<keyword evidence="5" id="KW-0963">Cytoplasm</keyword>
<evidence type="ECO:0000256" key="14">
    <source>
        <dbReference type="SAM" id="MobiDB-lite"/>
    </source>
</evidence>
<feature type="region of interest" description="Disordered" evidence="14">
    <location>
        <begin position="557"/>
        <end position="636"/>
    </location>
</feature>
<gene>
    <name evidence="16" type="ORF">B0A52_00967</name>
</gene>
<evidence type="ECO:0000256" key="12">
    <source>
        <dbReference type="ARBA" id="ARBA00054950"/>
    </source>
</evidence>
<organism evidence="16 17">
    <name type="scientific">Exophiala mesophila</name>
    <name type="common">Black yeast-like fungus</name>
    <dbReference type="NCBI Taxonomy" id="212818"/>
    <lineage>
        <taxon>Eukaryota</taxon>
        <taxon>Fungi</taxon>
        <taxon>Dikarya</taxon>
        <taxon>Ascomycota</taxon>
        <taxon>Pezizomycotina</taxon>
        <taxon>Eurotiomycetes</taxon>
        <taxon>Chaetothyriomycetidae</taxon>
        <taxon>Chaetothyriales</taxon>
        <taxon>Herpotrichiellaceae</taxon>
        <taxon>Exophiala</taxon>
    </lineage>
</organism>
<dbReference type="PANTHER" id="PTHR45949:SF2">
    <property type="entry name" value="SORTING NEXIN-4"/>
    <property type="match status" value="1"/>
</dbReference>
<evidence type="ECO:0000256" key="10">
    <source>
        <dbReference type="ARBA" id="ARBA00040748"/>
    </source>
</evidence>
<dbReference type="EMBL" id="NAJM01000002">
    <property type="protein sequence ID" value="RVX75614.1"/>
    <property type="molecule type" value="Genomic_DNA"/>
</dbReference>
<dbReference type="Proteomes" id="UP000288859">
    <property type="component" value="Unassembled WGS sequence"/>
</dbReference>
<dbReference type="Gene3D" id="1.20.1270.60">
    <property type="entry name" value="Arfaptin homology (AH) domain/BAR domain"/>
    <property type="match status" value="1"/>
</dbReference>
<feature type="compositionally biased region" description="Acidic residues" evidence="14">
    <location>
        <begin position="623"/>
        <end position="636"/>
    </location>
</feature>
<dbReference type="Gene3D" id="3.30.1520.10">
    <property type="entry name" value="Phox-like domain"/>
    <property type="match status" value="1"/>
</dbReference>
<evidence type="ECO:0000256" key="3">
    <source>
        <dbReference type="ARBA" id="ARBA00010883"/>
    </source>
</evidence>
<feature type="compositionally biased region" description="Acidic residues" evidence="14">
    <location>
        <begin position="491"/>
        <end position="503"/>
    </location>
</feature>
<evidence type="ECO:0000313" key="16">
    <source>
        <dbReference type="EMBL" id="RVX75614.1"/>
    </source>
</evidence>
<reference evidence="16 17" key="1">
    <citation type="submission" date="2017-03" db="EMBL/GenBank/DDBJ databases">
        <title>Genomes of endolithic fungi from Antarctica.</title>
        <authorList>
            <person name="Coleine C."/>
            <person name="Masonjones S."/>
            <person name="Stajich J.E."/>
        </authorList>
    </citation>
    <scope>NUCLEOTIDE SEQUENCE [LARGE SCALE GENOMIC DNA]</scope>
    <source>
        <strain evidence="16 17">CCFEE 6314</strain>
    </source>
</reference>
<dbReference type="SMART" id="SM00312">
    <property type="entry name" value="PX"/>
    <property type="match status" value="1"/>
</dbReference>
<comment type="subcellular location">
    <subcellularLocation>
        <location evidence="2">Cytoplasm</location>
    </subcellularLocation>
    <subcellularLocation>
        <location evidence="1">Endosome membrane</location>
        <topology evidence="1">Peripheral membrane protein</topology>
    </subcellularLocation>
</comment>
<evidence type="ECO:0000256" key="11">
    <source>
        <dbReference type="ARBA" id="ARBA00041273"/>
    </source>
</evidence>
<dbReference type="Pfam" id="PF09325">
    <property type="entry name" value="Vps5"/>
    <property type="match status" value="1"/>
</dbReference>
<dbReference type="SUPFAM" id="SSF103657">
    <property type="entry name" value="BAR/IMD domain-like"/>
    <property type="match status" value="1"/>
</dbReference>
<keyword evidence="9" id="KW-0472">Membrane</keyword>
<keyword evidence="6" id="KW-0967">Endosome</keyword>
<dbReference type="Pfam" id="PF00787">
    <property type="entry name" value="PX"/>
    <property type="match status" value="1"/>
</dbReference>
<evidence type="ECO:0000313" key="17">
    <source>
        <dbReference type="Proteomes" id="UP000288859"/>
    </source>
</evidence>
<dbReference type="InterPro" id="IPR001683">
    <property type="entry name" value="PX_dom"/>
</dbReference>
<evidence type="ECO:0000256" key="8">
    <source>
        <dbReference type="ARBA" id="ARBA00023121"/>
    </source>
</evidence>
<dbReference type="GO" id="GO:0010008">
    <property type="term" value="C:endosome membrane"/>
    <property type="evidence" value="ECO:0007669"/>
    <property type="project" value="UniProtKB-SubCell"/>
</dbReference>
<evidence type="ECO:0000256" key="9">
    <source>
        <dbReference type="ARBA" id="ARBA00023136"/>
    </source>
</evidence>
<dbReference type="SUPFAM" id="SSF64268">
    <property type="entry name" value="PX domain"/>
    <property type="match status" value="1"/>
</dbReference>
<evidence type="ECO:0000256" key="13">
    <source>
        <dbReference type="SAM" id="Coils"/>
    </source>
</evidence>
<dbReference type="InterPro" id="IPR015404">
    <property type="entry name" value="Vps5_C"/>
</dbReference>
<feature type="region of interest" description="Disordered" evidence="14">
    <location>
        <begin position="480"/>
        <end position="503"/>
    </location>
</feature>
<feature type="compositionally biased region" description="Basic and acidic residues" evidence="14">
    <location>
        <begin position="1"/>
        <end position="17"/>
    </location>
</feature>
<evidence type="ECO:0000256" key="1">
    <source>
        <dbReference type="ARBA" id="ARBA00004481"/>
    </source>
</evidence>
<dbReference type="InterPro" id="IPR036871">
    <property type="entry name" value="PX_dom_sf"/>
</dbReference>
<dbReference type="FunFam" id="3.30.1520.10:FF:000035">
    <property type="entry name" value="Sorting nexin-4 protein"/>
    <property type="match status" value="1"/>
</dbReference>
<keyword evidence="13" id="KW-0175">Coiled coil</keyword>
<comment type="similarity">
    <text evidence="3">Belongs to the sorting nexin family.</text>
</comment>
<proteinExistence type="inferred from homology"/>
<feature type="region of interest" description="Disordered" evidence="14">
    <location>
        <begin position="1"/>
        <end position="56"/>
    </location>
</feature>
<feature type="coiled-coil region" evidence="13">
    <location>
        <begin position="393"/>
        <end position="427"/>
    </location>
</feature>
<evidence type="ECO:0000256" key="7">
    <source>
        <dbReference type="ARBA" id="ARBA00023006"/>
    </source>
</evidence>
<protein>
    <recommendedName>
        <fullName evidence="10">Sorting nexin-4</fullName>
    </recommendedName>
    <alternativeName>
        <fullName evidence="11">Autophagy-related protein 24</fullName>
    </alternativeName>
</protein>
<evidence type="ECO:0000259" key="15">
    <source>
        <dbReference type="PROSITE" id="PS50195"/>
    </source>
</evidence>
<sequence>MDDHGDFDSVSWQRDDAQDAASSSPFHQQSLPERRASGRRSSSISNEAQAGENADEIDLAGIGRDGILDVTVDTPLKENDGTKDAYVSYLVTTHTDFKSFQRSDFSVRRRFTDFVFLRQSLHREYQACAIPPLPEKNNMAYVRGDRFSTDFTQRRAWSLHRFIKRCTLHPVLRRSAILILFLETADWNAQMKMRPSRSNTIGESNNNASAPTGFFDNVADTMLNAFSKVHKPDKRFIEVTERANKLDEDLSHVEKIIARVARREGDLETDYADLAINMRKLTPLEPEIEAQLQTFAGCVEESSRGWKSLKDHTDQNYLGSLRDMEAYIASVKALLKTREQKQLDFEGLTDYLQKATSERDMLASSNPYSHGSNLNPANFIRNKVEDMRGVDHETARRDRARKLELKIAELNREVDSAKGTSEMFDEQVVREVADFERIKGAEFRDSLGALAVQHMEFYQSVISTWERFLVDNDADNSQEGLVGKKRRRDEGDSDYSDSDESDTDMATFRDYCMVFEQTSSPSKDFDGVDKPRSPPVCRLRIYCDEVLLLKNGLGKYKTSPETERRQSTASYQSAVVESADTPTKASKTSLGANQAANQLNQDEEPGKDQDAKPKMVRFASVEMPEEERNEQLDEGS</sequence>
<keyword evidence="8" id="KW-0446">Lipid-binding</keyword>
<dbReference type="GO" id="GO:0015031">
    <property type="term" value="P:protein transport"/>
    <property type="evidence" value="ECO:0007669"/>
    <property type="project" value="TreeGrafter"/>
</dbReference>
<feature type="compositionally biased region" description="Polar residues" evidence="14">
    <location>
        <begin position="20"/>
        <end position="31"/>
    </location>
</feature>
<dbReference type="GO" id="GO:0000422">
    <property type="term" value="P:autophagy of mitochondrion"/>
    <property type="evidence" value="ECO:0007669"/>
    <property type="project" value="TreeGrafter"/>
</dbReference>
<dbReference type="GO" id="GO:0032456">
    <property type="term" value="P:endocytic recycling"/>
    <property type="evidence" value="ECO:0007669"/>
    <property type="project" value="TreeGrafter"/>
</dbReference>
<dbReference type="PANTHER" id="PTHR45949">
    <property type="entry name" value="SORTING NEXIN-4"/>
    <property type="match status" value="1"/>
</dbReference>
<keyword evidence="7" id="KW-0072">Autophagy</keyword>
<dbReference type="GO" id="GO:0005769">
    <property type="term" value="C:early endosome"/>
    <property type="evidence" value="ECO:0007669"/>
    <property type="project" value="TreeGrafter"/>
</dbReference>
<comment type="caution">
    <text evidence="16">The sequence shown here is derived from an EMBL/GenBank/DDBJ whole genome shotgun (WGS) entry which is preliminary data.</text>
</comment>
<dbReference type="GO" id="GO:0061709">
    <property type="term" value="P:reticulophagy"/>
    <property type="evidence" value="ECO:0007669"/>
    <property type="project" value="TreeGrafter"/>
</dbReference>
<name>A0A438NIQ2_EXOME</name>
<accession>A0A438NIQ2</accession>
<evidence type="ECO:0000256" key="2">
    <source>
        <dbReference type="ARBA" id="ARBA00004496"/>
    </source>
</evidence>
<dbReference type="InterPro" id="IPR027267">
    <property type="entry name" value="AH/BAR_dom_sf"/>
</dbReference>
<keyword evidence="4" id="KW-0813">Transport</keyword>
<evidence type="ECO:0000256" key="4">
    <source>
        <dbReference type="ARBA" id="ARBA00022448"/>
    </source>
</evidence>
<feature type="domain" description="PX" evidence="15">
    <location>
        <begin position="67"/>
        <end position="189"/>
    </location>
</feature>